<proteinExistence type="predicted"/>
<keyword evidence="1" id="KW-0472">Membrane</keyword>
<dbReference type="EMBL" id="BJXW01000018">
    <property type="protein sequence ID" value="GEN31528.1"/>
    <property type="molecule type" value="Genomic_DNA"/>
</dbReference>
<organism evidence="2 3">
    <name type="scientific">Cerasibacillus quisquiliarum</name>
    <dbReference type="NCBI Taxonomy" id="227865"/>
    <lineage>
        <taxon>Bacteria</taxon>
        <taxon>Bacillati</taxon>
        <taxon>Bacillota</taxon>
        <taxon>Bacilli</taxon>
        <taxon>Bacillales</taxon>
        <taxon>Bacillaceae</taxon>
        <taxon>Cerasibacillus</taxon>
    </lineage>
</organism>
<reference evidence="2 3" key="1">
    <citation type="submission" date="2019-07" db="EMBL/GenBank/DDBJ databases">
        <title>Whole genome shotgun sequence of Cerasibacillus quisquiliarum NBRC 102429.</title>
        <authorList>
            <person name="Hosoyama A."/>
            <person name="Uohara A."/>
            <person name="Ohji S."/>
            <person name="Ichikawa N."/>
        </authorList>
    </citation>
    <scope>NUCLEOTIDE SEQUENCE [LARGE SCALE GENOMIC DNA]</scope>
    <source>
        <strain evidence="2 3">NBRC 102429</strain>
    </source>
</reference>
<evidence type="ECO:0000256" key="1">
    <source>
        <dbReference type="SAM" id="Phobius"/>
    </source>
</evidence>
<gene>
    <name evidence="2" type="ORF">CQU01_17660</name>
</gene>
<keyword evidence="1" id="KW-0812">Transmembrane</keyword>
<dbReference type="RefSeq" id="WP_146937816.1">
    <property type="nucleotide sequence ID" value="NZ_BJXW01000018.1"/>
</dbReference>
<dbReference type="AlphaFoldDB" id="A0A511V0S1"/>
<comment type="caution">
    <text evidence="2">The sequence shown here is derived from an EMBL/GenBank/DDBJ whole genome shotgun (WGS) entry which is preliminary data.</text>
</comment>
<feature type="transmembrane region" description="Helical" evidence="1">
    <location>
        <begin position="46"/>
        <end position="66"/>
    </location>
</feature>
<protein>
    <submittedName>
        <fullName evidence="2">Uncharacterized protein</fullName>
    </submittedName>
</protein>
<feature type="transmembrane region" description="Helical" evidence="1">
    <location>
        <begin position="78"/>
        <end position="95"/>
    </location>
</feature>
<dbReference type="Proteomes" id="UP000321491">
    <property type="component" value="Unassembled WGS sequence"/>
</dbReference>
<evidence type="ECO:0000313" key="3">
    <source>
        <dbReference type="Proteomes" id="UP000321491"/>
    </source>
</evidence>
<keyword evidence="1" id="KW-1133">Transmembrane helix</keyword>
<feature type="transmembrane region" description="Helical" evidence="1">
    <location>
        <begin position="12"/>
        <end position="34"/>
    </location>
</feature>
<sequence length="125" mass="14447">MKQNKWGNIALTILNILTTILSILFLYMINWLAMPIGSEDAMSDEVIMNLILFVTVTISVDVLKWVSYYFIVIKKNKGWLLYYAFYCVMFFYFVAKGTTPFALIIPALYIPVIILLLPPSMMDIE</sequence>
<feature type="transmembrane region" description="Helical" evidence="1">
    <location>
        <begin position="101"/>
        <end position="118"/>
    </location>
</feature>
<keyword evidence="3" id="KW-1185">Reference proteome</keyword>
<accession>A0A511V0S1</accession>
<name>A0A511V0S1_9BACI</name>
<evidence type="ECO:0000313" key="2">
    <source>
        <dbReference type="EMBL" id="GEN31528.1"/>
    </source>
</evidence>